<dbReference type="Pfam" id="PF05099">
    <property type="entry name" value="TerB"/>
    <property type="match status" value="1"/>
</dbReference>
<dbReference type="SUPFAM" id="SSF158682">
    <property type="entry name" value="TerB-like"/>
    <property type="match status" value="1"/>
</dbReference>
<dbReference type="EMBL" id="JPRF03000065">
    <property type="protein sequence ID" value="OEV33365.1"/>
    <property type="molecule type" value="Genomic_DNA"/>
</dbReference>
<dbReference type="InterPro" id="IPR029024">
    <property type="entry name" value="TerB-like"/>
</dbReference>
<feature type="domain" description="Co-chaperone DjlA N-terminal" evidence="1">
    <location>
        <begin position="149"/>
        <end position="226"/>
    </location>
</feature>
<proteinExistence type="predicted"/>
<dbReference type="AlphaFoldDB" id="A0A1E7MY44"/>
<sequence length="241" mass="25423">MPCLGSGAVTRLWGVRPKWRTDVLGDFFCPGCGGDRNYRRQHGRRWLRLLGTPLLPLGPVIGSVQCTSCHGRYGVEALEQPTSVRLGAMLRDAQYTIALALLAAGGTAHRAAREAACTVVREAGFEDCGEAQVLAALAALSGLGGELHDAHELGAPFGQRLGEAGGLAVELHAVLEPLAPHLAQQGRERLLLQGAAIALADGRYLPQERDALAAVGSCLDLPKSQVPALLEAATRAPYENL</sequence>
<evidence type="ECO:0000313" key="3">
    <source>
        <dbReference type="Proteomes" id="UP000037395"/>
    </source>
</evidence>
<evidence type="ECO:0000313" key="2">
    <source>
        <dbReference type="EMBL" id="OEV33365.1"/>
    </source>
</evidence>
<comment type="caution">
    <text evidence="2">The sequence shown here is derived from an EMBL/GenBank/DDBJ whole genome shotgun (WGS) entry which is preliminary data.</text>
</comment>
<dbReference type="InterPro" id="IPR007791">
    <property type="entry name" value="DjlA_N"/>
</dbReference>
<organism evidence="2 3">
    <name type="scientific">Kitasatospora aureofaciens</name>
    <name type="common">Streptomyces aureofaciens</name>
    <dbReference type="NCBI Taxonomy" id="1894"/>
    <lineage>
        <taxon>Bacteria</taxon>
        <taxon>Bacillati</taxon>
        <taxon>Actinomycetota</taxon>
        <taxon>Actinomycetes</taxon>
        <taxon>Kitasatosporales</taxon>
        <taxon>Streptomycetaceae</taxon>
        <taxon>Kitasatospora</taxon>
    </lineage>
</organism>
<gene>
    <name evidence="2" type="ORF">HS99_0012285</name>
</gene>
<reference evidence="2" key="1">
    <citation type="submission" date="2016-08" db="EMBL/GenBank/DDBJ databases">
        <title>Sequencing, Assembly and Comparative Genomics of S. aureofaciens ATCC 10762.</title>
        <authorList>
            <person name="Gradnigo J.S."/>
            <person name="Johnson N."/>
            <person name="Somerville G.A."/>
        </authorList>
    </citation>
    <scope>NUCLEOTIDE SEQUENCE [LARGE SCALE GENOMIC DNA]</scope>
    <source>
        <strain evidence="2">ATCC 10762</strain>
    </source>
</reference>
<dbReference type="Proteomes" id="UP000037395">
    <property type="component" value="Unassembled WGS sequence"/>
</dbReference>
<protein>
    <recommendedName>
        <fullName evidence="1">Co-chaperone DjlA N-terminal domain-containing protein</fullName>
    </recommendedName>
</protein>
<accession>A0A1E7MY44</accession>
<evidence type="ECO:0000259" key="1">
    <source>
        <dbReference type="Pfam" id="PF05099"/>
    </source>
</evidence>
<name>A0A1E7MY44_KITAU</name>
<keyword evidence="3" id="KW-1185">Reference proteome</keyword>